<dbReference type="GO" id="GO:0005604">
    <property type="term" value="C:basement membrane"/>
    <property type="evidence" value="ECO:0007669"/>
    <property type="project" value="UniProtKB-SubCell"/>
</dbReference>
<dbReference type="PROSITE" id="PS51115">
    <property type="entry name" value="LAMININ_IVA"/>
    <property type="match status" value="1"/>
</dbReference>
<keyword evidence="6" id="KW-0272">Extracellular matrix</keyword>
<dbReference type="PROSITE" id="PS00022">
    <property type="entry name" value="EGF_1"/>
    <property type="match status" value="1"/>
</dbReference>
<dbReference type="Gene3D" id="2.10.25.10">
    <property type="entry name" value="Laminin"/>
    <property type="match status" value="10"/>
</dbReference>
<feature type="disulfide bond" evidence="10">
    <location>
        <begin position="388"/>
        <end position="400"/>
    </location>
</feature>
<feature type="disulfide bond" evidence="10">
    <location>
        <begin position="455"/>
        <end position="464"/>
    </location>
</feature>
<dbReference type="GeneID" id="117561488"/>
<dbReference type="Pfam" id="PF00053">
    <property type="entry name" value="EGF_laminin"/>
    <property type="match status" value="10"/>
</dbReference>
<feature type="domain" description="Laminin EGF-like" evidence="13">
    <location>
        <begin position="976"/>
        <end position="1023"/>
    </location>
</feature>
<keyword evidence="11" id="KW-0175">Coiled coil</keyword>
<keyword evidence="7 10" id="KW-1015">Disulfide bond</keyword>
<dbReference type="Pfam" id="PF24973">
    <property type="entry name" value="EGF_LMN_ATRN"/>
    <property type="match status" value="1"/>
</dbReference>
<dbReference type="PROSITE" id="PS51117">
    <property type="entry name" value="LAMININ_NTER"/>
    <property type="match status" value="1"/>
</dbReference>
<feature type="domain" description="Laminin EGF-like" evidence="13">
    <location>
        <begin position="928"/>
        <end position="975"/>
    </location>
</feature>
<dbReference type="InParanoid" id="A0A6P8W7I0"/>
<dbReference type="PRINTS" id="PR00011">
    <property type="entry name" value="EGFLAMININ"/>
</dbReference>
<feature type="domain" description="Laminin EGF-like" evidence="13">
    <location>
        <begin position="718"/>
        <end position="765"/>
    </location>
</feature>
<keyword evidence="16" id="KW-1185">Reference proteome</keyword>
<feature type="disulfide bond" evidence="10">
    <location>
        <begin position="930"/>
        <end position="947"/>
    </location>
</feature>
<evidence type="ECO:0000256" key="1">
    <source>
        <dbReference type="ARBA" id="ARBA00002418"/>
    </source>
</evidence>
<feature type="disulfide bond" evidence="10">
    <location>
        <begin position="845"/>
        <end position="854"/>
    </location>
</feature>
<keyword evidence="4 12" id="KW-0732">Signal</keyword>
<dbReference type="SMART" id="SM00281">
    <property type="entry name" value="LamB"/>
    <property type="match status" value="1"/>
</dbReference>
<dbReference type="FunFam" id="2.60.120.260:FF:000018">
    <property type="entry name" value="Laminin subunit gamma 1"/>
    <property type="match status" value="1"/>
</dbReference>
<dbReference type="FunFam" id="2.10.25.10:FF:000094">
    <property type="entry name" value="Laminin subunit alpha-2"/>
    <property type="match status" value="1"/>
</dbReference>
<comment type="caution">
    <text evidence="10">Lacks conserved residue(s) required for the propagation of feature annotation.</text>
</comment>
<dbReference type="InterPro" id="IPR000742">
    <property type="entry name" value="EGF"/>
</dbReference>
<dbReference type="SUPFAM" id="SSF57196">
    <property type="entry name" value="EGF/Laminin"/>
    <property type="match status" value="11"/>
</dbReference>
<feature type="domain" description="Laminin IV type A" evidence="14">
    <location>
        <begin position="511"/>
        <end position="683"/>
    </location>
</feature>
<feature type="domain" description="Laminin EGF-like" evidence="13">
    <location>
        <begin position="821"/>
        <end position="876"/>
    </location>
</feature>
<evidence type="ECO:0000256" key="9">
    <source>
        <dbReference type="ARBA" id="ARBA00023292"/>
    </source>
</evidence>
<feature type="signal peptide" evidence="12">
    <location>
        <begin position="1"/>
        <end position="28"/>
    </location>
</feature>
<feature type="disulfide bond" evidence="10">
    <location>
        <begin position="735"/>
        <end position="744"/>
    </location>
</feature>
<evidence type="ECO:0000256" key="2">
    <source>
        <dbReference type="ARBA" id="ARBA00004302"/>
    </source>
</evidence>
<evidence type="ECO:0000256" key="11">
    <source>
        <dbReference type="SAM" id="Coils"/>
    </source>
</evidence>
<evidence type="ECO:0000259" key="15">
    <source>
        <dbReference type="PROSITE" id="PS51117"/>
    </source>
</evidence>
<feature type="chain" id="PRO_5027740611" evidence="12">
    <location>
        <begin position="29"/>
        <end position="1622"/>
    </location>
</feature>
<feature type="disulfide bond" evidence="10">
    <location>
        <begin position="996"/>
        <end position="1005"/>
    </location>
</feature>
<keyword evidence="3" id="KW-0964">Secreted</keyword>
<evidence type="ECO:0000256" key="4">
    <source>
        <dbReference type="ARBA" id="ARBA00022729"/>
    </source>
</evidence>
<dbReference type="Proteomes" id="UP000515161">
    <property type="component" value="Unplaced"/>
</dbReference>
<feature type="disulfide bond" evidence="10">
    <location>
        <begin position="928"/>
        <end position="940"/>
    </location>
</feature>
<dbReference type="KEGG" id="gacu:117561488"/>
<evidence type="ECO:0000256" key="5">
    <source>
        <dbReference type="ARBA" id="ARBA00022737"/>
    </source>
</evidence>
<evidence type="ECO:0000259" key="13">
    <source>
        <dbReference type="PROSITE" id="PS50027"/>
    </source>
</evidence>
<dbReference type="OrthoDB" id="430826at2759"/>
<dbReference type="SMART" id="SM00181">
    <property type="entry name" value="EGF"/>
    <property type="match status" value="8"/>
</dbReference>
<dbReference type="FunFam" id="2.10.25.10:FF:000188">
    <property type="entry name" value="Laminin subunit gamma 2"/>
    <property type="match status" value="1"/>
</dbReference>
<dbReference type="PANTHER" id="PTHR10574:SF240">
    <property type="entry name" value="LAMININ SUBUNIT GAMMA-3"/>
    <property type="match status" value="1"/>
</dbReference>
<evidence type="ECO:0000313" key="17">
    <source>
        <dbReference type="RefSeq" id="XP_034094833.1"/>
    </source>
</evidence>
<dbReference type="InterPro" id="IPR002049">
    <property type="entry name" value="LE_dom"/>
</dbReference>
<accession>A0A6P8W7I0</accession>
<dbReference type="FunFam" id="2.10.25.10:FF:000166">
    <property type="entry name" value="laminin subunit gamma-1"/>
    <property type="match status" value="1"/>
</dbReference>
<evidence type="ECO:0000259" key="14">
    <source>
        <dbReference type="PROSITE" id="PS51115"/>
    </source>
</evidence>
<dbReference type="CDD" id="cd00055">
    <property type="entry name" value="EGF_Lam"/>
    <property type="match status" value="9"/>
</dbReference>
<comment type="subcellular location">
    <subcellularLocation>
        <location evidence="2">Secreted</location>
        <location evidence="2">Extracellular space</location>
        <location evidence="2">Extracellular matrix</location>
        <location evidence="2">Basement membrane</location>
    </subcellularLocation>
</comment>
<keyword evidence="9 10" id="KW-0424">Laminin EGF-like domain</keyword>
<dbReference type="Pfam" id="PF00055">
    <property type="entry name" value="Laminin_N"/>
    <property type="match status" value="1"/>
</dbReference>
<dbReference type="GO" id="GO:0009887">
    <property type="term" value="P:animal organ morphogenesis"/>
    <property type="evidence" value="ECO:0007669"/>
    <property type="project" value="TreeGrafter"/>
</dbReference>
<keyword evidence="8" id="KW-0325">Glycoprotein</keyword>
<sequence>METYFAVNSFLLALLLSLHLHCHLFVWAAMDSCLDEEGAPSRCMPKFENIAFNRTVVVSNVCGSPPEDYCMQTGSTRSCHHCDASDPELSHNASLLTDFHMDKERTWWQSQSMFYGVQHPNSVNITLHLGKAFEITYIRLKFYTSRPESFAIYKRTEQNGTWLPYQYYSASCRKTYGKDDKEYIRPGGDERNALCTDEFSDISPLTGGNVAFSTLEGRPSAYNFDQSVVLKEWVTATDLLISLDRLNTFGDEFFKDAKVLRSYFYAISDFSVGGRCKCNGHASECFEGEHGGLVCACQHHTAGDDCQRCHPFYQDRPWARATGDYANECLKCNCSGRSDECVFDVEQHRSTGRGGRCVSCRDHTDGPHCERCRENHYRRFDEEPCLPCNCNVNGSLSLRCDVEGGCACKNGVTGKKCDTCRAGFHSLGPGGCRLCDCASSGSVGVCSALDGRCHCKPHVEGQSCDRCRPGFFNLQHVNTAGCQACFCFGHSLACSPSNHYAAVHITSDFLEDQDGWLGKFSGGQEYPLLWKEGEVYLLPLTEEDIGFYKAPEKFLGHQIHSYAQLISITFTSETPELLPDHVTLLLRGSGVTLTADLSPQTVLDPNPRLTWQQTFTVRLHESEIGFKPALSAFEFQQLLYNLTSLRISNAGGQNYTSQLAEVSLTSASISSGPPNPPAPWVEFCSCPPGFTGHFCERCAPGFTREDPSRGPLSTCVPCNCHGHGTCHPETGVCECSDFTTGMTCEHCLDGYYGNALIGTPADCQHCPCPDRTSCAEIAQTGQVVCTNCPAGQTGIRCQMCEDGYYGDPLGQSGSARPCVRCDCNGNVDLNALGVCDHLTGRCLKCLGHTEGEHCERCQRDFYGDALNHTAVQKCKACSCSPGGTSGYVNECHPHTGNCLCIGHVTGRDCSYCEMGFFNLQPGVGCERCRCSPIGSASDACHPITGQCVCRAGVEGTLCDSCRVGFFGFSSRGCRACNCDPMGSVSMQCHGNGTCHCRQGFVGYKCDKCELNYYHSRDTHQCEECPVCYGLVKKQAEKLRTRLQDLEKLLAHFDCRGRFGKQHHLLKYHMAKLYDHEHQREDSLPNALEDFLAFQEAREAFIKQFSLLEASAGFLLAQLNGITTTLNCSISMTEMESGTGEGSRGVCQAFTDTLFIVRASQKQLKQATLDLDSMIIPFEMVSGPNKWNTMVNDSQALLKSQREMAEHMEAVASRAVRASEQTFSFLMDLLQDNSTEDYIRSLTEQITQMQQQKGNLTVQVNETAAKQLALEEEAADMKIALGNITSSLHQLALTEASPSPEHNQTHAAKHTTEWGGTCLKQTEELDRQIQTKENLVRKMREEMEPLKQTANKKLEIEEDISELRVHAQGSKVMALTSVVRGKEVESEAIALHRELQYMVREWPRQQAQTKASIKKEKPLEEKVLADVRRKVSQIKEMLEPALQNSSLSSNITQQAEHTAHAVAKESKAILIQAKHTRTASAHLSSHIDSALQQLSEQELQTDRARSLVTAEPQVSLAGVKEDMEAARLQLKAFSVTLTELISKIDGNVPLERFDRILDETERRLSMLRGSVDSPTLGVKIQKLRSAAQEQHSRMSLIEQDLQEITEERDSLRDIALNLPASCP</sequence>
<gene>
    <name evidence="17" type="primary">lamc3</name>
</gene>
<feature type="disulfide bond" evidence="10">
    <location>
        <begin position="900"/>
        <end position="909"/>
    </location>
</feature>
<dbReference type="GO" id="GO:0009888">
    <property type="term" value="P:tissue development"/>
    <property type="evidence" value="ECO:0007669"/>
    <property type="project" value="TreeGrafter"/>
</dbReference>
<feature type="domain" description="Laminin EGF-like" evidence="13">
    <location>
        <begin position="388"/>
        <end position="434"/>
    </location>
</feature>
<feature type="domain" description="Laminin EGF-like" evidence="13">
    <location>
        <begin position="435"/>
        <end position="484"/>
    </location>
</feature>
<dbReference type="FunFam" id="2.10.25.10:FF:000051">
    <property type="entry name" value="Laminin subunit alpha 4"/>
    <property type="match status" value="1"/>
</dbReference>
<dbReference type="SMART" id="SM00136">
    <property type="entry name" value="LamNT"/>
    <property type="match status" value="1"/>
</dbReference>
<feature type="disulfide bond" evidence="10">
    <location>
        <begin position="976"/>
        <end position="988"/>
    </location>
</feature>
<dbReference type="InterPro" id="IPR056863">
    <property type="entry name" value="LMN_ATRN_NET-like_EGF"/>
</dbReference>
<keyword evidence="5" id="KW-0677">Repeat</keyword>
<reference evidence="17" key="1">
    <citation type="submission" date="2025-08" db="UniProtKB">
        <authorList>
            <consortium name="RefSeq"/>
        </authorList>
    </citation>
    <scope>IDENTIFICATION</scope>
</reference>
<dbReference type="SMART" id="SM00180">
    <property type="entry name" value="EGF_Lam"/>
    <property type="match status" value="11"/>
</dbReference>
<dbReference type="FunFam" id="2.10.25.10:FF:000163">
    <property type="entry name" value="laminin subunit gamma-1"/>
    <property type="match status" value="1"/>
</dbReference>
<evidence type="ECO:0000313" key="16">
    <source>
        <dbReference type="Proteomes" id="UP000515161"/>
    </source>
</evidence>
<evidence type="ECO:0000256" key="12">
    <source>
        <dbReference type="SAM" id="SignalP"/>
    </source>
</evidence>
<comment type="function">
    <text evidence="1">Binding to cells via a high affinity receptor, laminin is thought to mediate the attachment, migration and organization of cells into tissues during embryonic development by interacting with other extracellular matrix components.</text>
</comment>
<feature type="disulfide bond" evidence="10">
    <location>
        <begin position="949"/>
        <end position="958"/>
    </location>
</feature>
<feature type="domain" description="Laminin EGF-like" evidence="13">
    <location>
        <begin position="877"/>
        <end position="927"/>
    </location>
</feature>
<dbReference type="FunFam" id="2.10.25.10:FF:000074">
    <property type="entry name" value="Laminin subunit alpha"/>
    <property type="match status" value="1"/>
</dbReference>
<dbReference type="Gene3D" id="2.60.120.260">
    <property type="entry name" value="Galactose-binding domain-like"/>
    <property type="match status" value="1"/>
</dbReference>
<evidence type="ECO:0000256" key="10">
    <source>
        <dbReference type="PROSITE-ProRule" id="PRU00460"/>
    </source>
</evidence>
<keyword evidence="6" id="KW-0084">Basement membrane</keyword>
<dbReference type="InterPro" id="IPR000034">
    <property type="entry name" value="Laminin_IV"/>
</dbReference>
<proteinExistence type="predicted"/>
<name>A0A6P8W7I0_GYMAC</name>
<evidence type="ECO:0000256" key="7">
    <source>
        <dbReference type="ARBA" id="ARBA00023157"/>
    </source>
</evidence>
<feature type="coiled-coil region" evidence="11">
    <location>
        <begin position="1028"/>
        <end position="1055"/>
    </location>
</feature>
<dbReference type="FunFam" id="2.10.25.10:FF:000105">
    <property type="entry name" value="laminin subunit gamma-1"/>
    <property type="match status" value="2"/>
</dbReference>
<dbReference type="PROSITE" id="PS01248">
    <property type="entry name" value="EGF_LAM_1"/>
    <property type="match status" value="4"/>
</dbReference>
<feature type="domain" description="Laminin N-terminal" evidence="15">
    <location>
        <begin position="39"/>
        <end position="275"/>
    </location>
</feature>
<dbReference type="Pfam" id="PF00052">
    <property type="entry name" value="Laminin_B"/>
    <property type="match status" value="1"/>
</dbReference>
<evidence type="ECO:0000256" key="8">
    <source>
        <dbReference type="ARBA" id="ARBA00023180"/>
    </source>
</evidence>
<feature type="coiled-coil region" evidence="11">
    <location>
        <begin position="1586"/>
        <end position="1613"/>
    </location>
</feature>
<protein>
    <submittedName>
        <fullName evidence="17">Laminin subunit gamma-3</fullName>
    </submittedName>
</protein>
<feature type="disulfide bond" evidence="10">
    <location>
        <begin position="408"/>
        <end position="417"/>
    </location>
</feature>
<dbReference type="PROSITE" id="PS50027">
    <property type="entry name" value="EGF_LAM_2"/>
    <property type="match status" value="7"/>
</dbReference>
<dbReference type="InterPro" id="IPR050440">
    <property type="entry name" value="Laminin/Netrin_ECM"/>
</dbReference>
<dbReference type="CTD" id="10319"/>
<organism evidence="16 17">
    <name type="scientific">Gymnodraco acuticeps</name>
    <name type="common">Antarctic dragonfish</name>
    <dbReference type="NCBI Taxonomy" id="8218"/>
    <lineage>
        <taxon>Eukaryota</taxon>
        <taxon>Metazoa</taxon>
        <taxon>Chordata</taxon>
        <taxon>Craniata</taxon>
        <taxon>Vertebrata</taxon>
        <taxon>Euteleostomi</taxon>
        <taxon>Actinopterygii</taxon>
        <taxon>Neopterygii</taxon>
        <taxon>Teleostei</taxon>
        <taxon>Neoteleostei</taxon>
        <taxon>Acanthomorphata</taxon>
        <taxon>Eupercaria</taxon>
        <taxon>Perciformes</taxon>
        <taxon>Notothenioidei</taxon>
        <taxon>Bathydraconidae</taxon>
        <taxon>Gymnodraco</taxon>
    </lineage>
</organism>
<dbReference type="FunCoup" id="A0A6P8W7I0">
    <property type="interactions" value="259"/>
</dbReference>
<dbReference type="InterPro" id="IPR008211">
    <property type="entry name" value="Laminin_N"/>
</dbReference>
<dbReference type="FunFam" id="2.10.25.10:FF:000090">
    <property type="entry name" value="laminin subunit alpha"/>
    <property type="match status" value="1"/>
</dbReference>
<evidence type="ECO:0000256" key="6">
    <source>
        <dbReference type="ARBA" id="ARBA00022869"/>
    </source>
</evidence>
<dbReference type="PANTHER" id="PTHR10574">
    <property type="entry name" value="NETRIN/LAMININ-RELATED"/>
    <property type="match status" value="1"/>
</dbReference>
<evidence type="ECO:0000256" key="3">
    <source>
        <dbReference type="ARBA" id="ARBA00022525"/>
    </source>
</evidence>
<dbReference type="GO" id="GO:0007411">
    <property type="term" value="P:axon guidance"/>
    <property type="evidence" value="ECO:0007669"/>
    <property type="project" value="TreeGrafter"/>
</dbReference>
<dbReference type="GO" id="GO:0005576">
    <property type="term" value="C:extracellular region"/>
    <property type="evidence" value="ECO:0007669"/>
    <property type="project" value="UniProtKB-ARBA"/>
</dbReference>
<dbReference type="RefSeq" id="XP_034094833.1">
    <property type="nucleotide sequence ID" value="XM_034238942.1"/>
</dbReference>